<dbReference type="InterPro" id="IPR025665">
    <property type="entry name" value="Beta-barrel_OMP_2"/>
</dbReference>
<organism evidence="3 4">
    <name type="scientific">Compostibacter hankyongensis</name>
    <dbReference type="NCBI Taxonomy" id="1007089"/>
    <lineage>
        <taxon>Bacteria</taxon>
        <taxon>Pseudomonadati</taxon>
        <taxon>Bacteroidota</taxon>
        <taxon>Chitinophagia</taxon>
        <taxon>Chitinophagales</taxon>
        <taxon>Chitinophagaceae</taxon>
        <taxon>Compostibacter</taxon>
    </lineage>
</organism>
<feature type="chain" id="PRO_5047477000" description="Outer membrane protein beta-barrel domain-containing protein" evidence="1">
    <location>
        <begin position="24"/>
        <end position="271"/>
    </location>
</feature>
<feature type="domain" description="Outer membrane protein beta-barrel" evidence="2">
    <location>
        <begin position="27"/>
        <end position="242"/>
    </location>
</feature>
<keyword evidence="4" id="KW-1185">Reference proteome</keyword>
<accession>A0ABP8GA79</accession>
<dbReference type="Proteomes" id="UP001501207">
    <property type="component" value="Unassembled WGS sequence"/>
</dbReference>
<protein>
    <recommendedName>
        <fullName evidence="2">Outer membrane protein beta-barrel domain-containing protein</fullName>
    </recommendedName>
</protein>
<gene>
    <name evidence="3" type="ORF">GCM10023143_34570</name>
</gene>
<proteinExistence type="predicted"/>
<comment type="caution">
    <text evidence="3">The sequence shown here is derived from an EMBL/GenBank/DDBJ whole genome shotgun (WGS) entry which is preliminary data.</text>
</comment>
<dbReference type="Pfam" id="PF13568">
    <property type="entry name" value="OMP_b-brl_2"/>
    <property type="match status" value="1"/>
</dbReference>
<dbReference type="RefSeq" id="WP_344981743.1">
    <property type="nucleotide sequence ID" value="NZ_BAABFN010000022.1"/>
</dbReference>
<evidence type="ECO:0000259" key="2">
    <source>
        <dbReference type="Pfam" id="PF13568"/>
    </source>
</evidence>
<evidence type="ECO:0000313" key="4">
    <source>
        <dbReference type="Proteomes" id="UP001501207"/>
    </source>
</evidence>
<feature type="signal peptide" evidence="1">
    <location>
        <begin position="1"/>
        <end position="23"/>
    </location>
</feature>
<evidence type="ECO:0000313" key="3">
    <source>
        <dbReference type="EMBL" id="GAA4320405.1"/>
    </source>
</evidence>
<reference evidence="4" key="1">
    <citation type="journal article" date="2019" name="Int. J. Syst. Evol. Microbiol.">
        <title>The Global Catalogue of Microorganisms (GCM) 10K type strain sequencing project: providing services to taxonomists for standard genome sequencing and annotation.</title>
        <authorList>
            <consortium name="The Broad Institute Genomics Platform"/>
            <consortium name="The Broad Institute Genome Sequencing Center for Infectious Disease"/>
            <person name="Wu L."/>
            <person name="Ma J."/>
        </authorList>
    </citation>
    <scope>NUCLEOTIDE SEQUENCE [LARGE SCALE GENOMIC DNA]</scope>
    <source>
        <strain evidence="4">JCM 17664</strain>
    </source>
</reference>
<name>A0ABP8GA79_9BACT</name>
<evidence type="ECO:0000256" key="1">
    <source>
        <dbReference type="SAM" id="SignalP"/>
    </source>
</evidence>
<dbReference type="EMBL" id="BAABFN010000022">
    <property type="protein sequence ID" value="GAA4320405.1"/>
    <property type="molecule type" value="Genomic_DNA"/>
</dbReference>
<keyword evidence="1" id="KW-0732">Signal</keyword>
<sequence>MKKSLCLWSLCLGLLAGARTSHAQQATYIGVKGGISIPNLSSGSGGENDWNKNYTSRVGPYFGALAEFQFSPLFSLQPEINYAAEGGKRSGKQPFTVPDEYKEMFQQAFPGRDYVYADFNNVSRINYLQVPVMGKFNFSLSRNGKLKLFAQVGPYIGFLVSAHQIVHSDHVKVYINEDDPDPLPDQAVETFFGSTKLDTSINARDELHKVNWGIQGGIGLSLDCGRGKFFIEGGGNYGFMDIQKGDEHGKNHIGAATILAGYALELRRKGS</sequence>